<gene>
    <name evidence="5" type="primary">trmJ</name>
    <name evidence="7" type="ORF">H8E23_09265</name>
</gene>
<dbReference type="EC" id="2.1.1.200" evidence="5"/>
<feature type="non-terminal residue" evidence="7">
    <location>
        <position position="1"/>
    </location>
</feature>
<dbReference type="InterPro" id="IPR029028">
    <property type="entry name" value="Alpha/beta_knot_MTases"/>
</dbReference>
<dbReference type="NCBIfam" id="TIGR00050">
    <property type="entry name" value="rRNA_methyl_1"/>
    <property type="match status" value="1"/>
</dbReference>
<protein>
    <recommendedName>
        <fullName evidence="5">tRNA (cytidine/uridine-2'-O-)-methyltransferase TrmJ</fullName>
        <ecNumber evidence="5">2.1.1.200</ecNumber>
    </recommendedName>
    <alternativeName>
        <fullName evidence="5">tRNA (cytidine(32)/uridine(32)-2'-O)-methyltransferase</fullName>
    </alternativeName>
    <alternativeName>
        <fullName evidence="5">tRNA Cm32/Um32 methyltransferase</fullName>
    </alternativeName>
</protein>
<keyword evidence="4 5" id="KW-0949">S-adenosyl-L-methionine</keyword>
<comment type="function">
    <text evidence="5">Catalyzes the formation of 2'O-methylated cytidine (Cm32) or 2'O-methylated uridine (Um32) at position 32 in tRNA.</text>
</comment>
<keyword evidence="5" id="KW-0819">tRNA processing</keyword>
<evidence type="ECO:0000256" key="1">
    <source>
        <dbReference type="ARBA" id="ARBA00007228"/>
    </source>
</evidence>
<comment type="caution">
    <text evidence="7">The sequence shown here is derived from an EMBL/GenBank/DDBJ whole genome shotgun (WGS) entry which is preliminary data.</text>
</comment>
<organism evidence="7 8">
    <name type="scientific">Candidatus Desulfatibia profunda</name>
    <dbReference type="NCBI Taxonomy" id="2841695"/>
    <lineage>
        <taxon>Bacteria</taxon>
        <taxon>Pseudomonadati</taxon>
        <taxon>Thermodesulfobacteriota</taxon>
        <taxon>Desulfobacteria</taxon>
        <taxon>Desulfobacterales</taxon>
        <taxon>Desulfobacterales incertae sedis</taxon>
        <taxon>Candidatus Desulfatibia</taxon>
    </lineage>
</organism>
<evidence type="ECO:0000313" key="7">
    <source>
        <dbReference type="EMBL" id="MBC8361574.1"/>
    </source>
</evidence>
<dbReference type="PIRSF" id="PIRSF004808">
    <property type="entry name" value="LasT"/>
    <property type="match status" value="1"/>
</dbReference>
<dbReference type="InterPro" id="IPR029026">
    <property type="entry name" value="tRNA_m1G_MTases_N"/>
</dbReference>
<dbReference type="PANTHER" id="PTHR42786:SF2">
    <property type="entry name" value="TRNA (CYTIDINE_URIDINE-2'-O-)-METHYLTRANSFERASE TRMJ"/>
    <property type="match status" value="1"/>
</dbReference>
<dbReference type="GO" id="GO:0005829">
    <property type="term" value="C:cytosol"/>
    <property type="evidence" value="ECO:0007669"/>
    <property type="project" value="TreeGrafter"/>
</dbReference>
<name>A0A8J6NNJ5_9BACT</name>
<dbReference type="PANTHER" id="PTHR42786">
    <property type="entry name" value="TRNA/RRNA METHYLTRANSFERASE"/>
    <property type="match status" value="1"/>
</dbReference>
<dbReference type="CDD" id="cd18093">
    <property type="entry name" value="SpoU-like_TrmJ"/>
    <property type="match status" value="1"/>
</dbReference>
<evidence type="ECO:0000256" key="2">
    <source>
        <dbReference type="ARBA" id="ARBA00022603"/>
    </source>
</evidence>
<evidence type="ECO:0000256" key="3">
    <source>
        <dbReference type="ARBA" id="ARBA00022679"/>
    </source>
</evidence>
<keyword evidence="5" id="KW-0963">Cytoplasm</keyword>
<evidence type="ECO:0000313" key="8">
    <source>
        <dbReference type="Proteomes" id="UP000603434"/>
    </source>
</evidence>
<dbReference type="Proteomes" id="UP000603434">
    <property type="component" value="Unassembled WGS sequence"/>
</dbReference>
<comment type="catalytic activity">
    <reaction evidence="5">
        <text>cytidine(32) in tRNA + S-adenosyl-L-methionine = 2'-O-methylcytidine(32) in tRNA + S-adenosyl-L-homocysteine + H(+)</text>
        <dbReference type="Rhea" id="RHEA:42932"/>
        <dbReference type="Rhea" id="RHEA-COMP:10288"/>
        <dbReference type="Rhea" id="RHEA-COMP:10289"/>
        <dbReference type="ChEBI" id="CHEBI:15378"/>
        <dbReference type="ChEBI" id="CHEBI:57856"/>
        <dbReference type="ChEBI" id="CHEBI:59789"/>
        <dbReference type="ChEBI" id="CHEBI:74495"/>
        <dbReference type="ChEBI" id="CHEBI:82748"/>
        <dbReference type="EC" id="2.1.1.200"/>
    </reaction>
</comment>
<evidence type="ECO:0000259" key="6">
    <source>
        <dbReference type="Pfam" id="PF00588"/>
    </source>
</evidence>
<keyword evidence="3" id="KW-0808">Transferase</keyword>
<evidence type="ECO:0000256" key="5">
    <source>
        <dbReference type="RuleBase" id="RU362024"/>
    </source>
</evidence>
<dbReference type="EMBL" id="JACNJH010000137">
    <property type="protein sequence ID" value="MBC8361574.1"/>
    <property type="molecule type" value="Genomic_DNA"/>
</dbReference>
<feature type="domain" description="tRNA/rRNA methyltransferase SpoU type" evidence="6">
    <location>
        <begin position="8"/>
        <end position="157"/>
    </location>
</feature>
<dbReference type="Gene3D" id="1.10.8.590">
    <property type="match status" value="1"/>
</dbReference>
<dbReference type="Pfam" id="PF00588">
    <property type="entry name" value="SpoU_methylase"/>
    <property type="match status" value="1"/>
</dbReference>
<comment type="catalytic activity">
    <reaction evidence="5">
        <text>uridine(32) in tRNA + S-adenosyl-L-methionine = 2'-O-methyluridine(32) in tRNA + S-adenosyl-L-homocysteine + H(+)</text>
        <dbReference type="Rhea" id="RHEA:42936"/>
        <dbReference type="Rhea" id="RHEA-COMP:10107"/>
        <dbReference type="Rhea" id="RHEA-COMP:10290"/>
        <dbReference type="ChEBI" id="CHEBI:15378"/>
        <dbReference type="ChEBI" id="CHEBI:57856"/>
        <dbReference type="ChEBI" id="CHEBI:59789"/>
        <dbReference type="ChEBI" id="CHEBI:65315"/>
        <dbReference type="ChEBI" id="CHEBI:74478"/>
        <dbReference type="EC" id="2.1.1.200"/>
    </reaction>
</comment>
<proteinExistence type="inferred from homology"/>
<comment type="similarity">
    <text evidence="1">Belongs to the class IV-like SAM-binding methyltransferase superfamily. RNA methyltransferase TrmH family.</text>
</comment>
<dbReference type="SUPFAM" id="SSF75217">
    <property type="entry name" value="alpha/beta knot"/>
    <property type="match status" value="1"/>
</dbReference>
<keyword evidence="2 5" id="KW-0489">Methyltransferase</keyword>
<dbReference type="GO" id="GO:0160206">
    <property type="term" value="F:tRNA (cytidine(32)/uridine(32)-2'-O)-methyltransferase activity"/>
    <property type="evidence" value="ECO:0007669"/>
    <property type="project" value="UniProtKB-EC"/>
</dbReference>
<dbReference type="InterPro" id="IPR004384">
    <property type="entry name" value="RNA_MeTrfase_TrmJ/LasT"/>
</dbReference>
<sequence length="258" mass="29360">SKVRLDNIAIVLHQPRYPENIGAAARAMLNMGIEHLVVVDPQNYDLEKVLKLATHVAIDIVKNIHFHTTLKEALSPYHYVVGTTARLGGQRQLTISPSKIAEKLVKLSAENRIAILFGPEDKGLSNEDIRFCHELATIPASDFSSLNLAQAVMIMCYEIFKAGLQEAEEFVPRLADRHELDGMYEQLKDVLVKISFISLENPDFWMNRIRHFFTRLKLQAKEVSIIRGICRQINWYGRNCYEKGLKTGQDSSSPRNEQ</sequence>
<dbReference type="AlphaFoldDB" id="A0A8J6NNJ5"/>
<dbReference type="InterPro" id="IPR001537">
    <property type="entry name" value="SpoU_MeTrfase"/>
</dbReference>
<evidence type="ECO:0000256" key="4">
    <source>
        <dbReference type="ARBA" id="ARBA00022691"/>
    </source>
</evidence>
<dbReference type="GO" id="GO:0002128">
    <property type="term" value="P:tRNA nucleoside ribose methylation"/>
    <property type="evidence" value="ECO:0007669"/>
    <property type="project" value="TreeGrafter"/>
</dbReference>
<comment type="subcellular location">
    <subcellularLocation>
        <location evidence="5">Cytoplasm</location>
    </subcellularLocation>
</comment>
<accession>A0A8J6NNJ5</accession>
<dbReference type="Gene3D" id="3.40.1280.10">
    <property type="match status" value="1"/>
</dbReference>
<reference evidence="7 8" key="1">
    <citation type="submission" date="2020-08" db="EMBL/GenBank/DDBJ databases">
        <title>Bridging the membrane lipid divide: bacteria of the FCB group superphylum have the potential to synthesize archaeal ether lipids.</title>
        <authorList>
            <person name="Villanueva L."/>
            <person name="Von Meijenfeldt F.A.B."/>
            <person name="Westbye A.B."/>
            <person name="Yadav S."/>
            <person name="Hopmans E.C."/>
            <person name="Dutilh B.E."/>
            <person name="Sinninghe Damste J.S."/>
        </authorList>
    </citation>
    <scope>NUCLEOTIDE SEQUENCE [LARGE SCALE GENOMIC DNA]</scope>
    <source>
        <strain evidence="7">NIOZ-UU30</strain>
    </source>
</reference>
<dbReference type="GO" id="GO:0003723">
    <property type="term" value="F:RNA binding"/>
    <property type="evidence" value="ECO:0007669"/>
    <property type="project" value="InterPro"/>
</dbReference>
<comment type="subunit">
    <text evidence="5">Homodimer.</text>
</comment>